<dbReference type="EMBL" id="CAJNOJ010000667">
    <property type="protein sequence ID" value="CAF1506721.1"/>
    <property type="molecule type" value="Genomic_DNA"/>
</dbReference>
<evidence type="ECO:0000313" key="3">
    <source>
        <dbReference type="EMBL" id="CAF1506721.1"/>
    </source>
</evidence>
<accession>A0A815TJ20</accession>
<feature type="region of interest" description="Disordered" evidence="2">
    <location>
        <begin position="643"/>
        <end position="701"/>
    </location>
</feature>
<protein>
    <submittedName>
        <fullName evidence="3">Uncharacterized protein</fullName>
    </submittedName>
</protein>
<proteinExistence type="predicted"/>
<sequence length="1177" mass="137798">MTNMNEAYSPISDDDELFDIMSSSMNYDINDEEMKQFFESNPSILSFNDVEETLKSTTECDFLKYHSDAISSILQTPDYLSVEHIKEQFGNMLQQKVYQIINTMQTETIQIFAALLHQLETLDLEIKLWNHYIQLGTADVEQHASNSITLWPADIKTMILAARSSSAAFNDPNALVINDDDYFKFVQCRLQHLYEKQDNIKQELMAQKCSFPGFTTAMEHILKAFVEENTAYLRLKYDYQNKFIDFDYHDQLFDYKFKQQNPNVLQIELSNSVFAKKYQYEMVKQEFLWIQKQINNNKLLTELNNIQLSLASTFQSLADINLRQTLIDRHREVIQKYQQDMTTIIYDTMEAKLNELHNIFEGATATMWLIQQSFPMHLRMNQTMIDLIEHHLPILTQKAKYIYEYKNALEALYNAKPSYVPSSFGVNRNQSIVSTMVQLYDRPRVIDNVKRFDSQESFRCQIHQVLQEWNRLQKQKKEYQLQRQNTAKKSIGFWGGTNHEYEEFDRIMEEDLENQLKELECQEEEQMRKTEQILEKELAKTANNNQDIESLERYCMELLDEYDTKQRQENCAKVVAIEQGNISQSSNHITRYSNIYYFALHNCNSIDTKLSLPTTMHKTRSCTNENGGGNFDMEIVFDDDRTSSLHNTANNDGDHDDDIQIIEPSDSISTSNKTKSTSPIRNRRSSKTEQQTNPEDFRSVPSQTVTFAKTLDIASIIRINFNETPYYLSKKNPSFEQIIYHVLPRTTHVENFRSIAVLFFKSLALELVRSLWIVYRQSGLGELETALDTKGIDAKIWPKEILNLIQDYEPNIKNKDLNHICLAFVNECLQQMTTKDQEYQHELRIWTTSLTDYTSTLDQMIKKFVDDGLRGLRLEVSCHIAMTHCYYQDEILKQQFLVHNPTDEQIAMVNRLCKLNYKFETAKHEWNLLNEKILIHLIDRPFDGQAILQSTLINAMREPNLRLQLHMQYHNIYEHVKNNKLNVYMNKVKDEIPTQGNIFNEQMDKLWENNKSNSCDQRLSYILSNIIDRRLANITARVGCIYHYKRKLSTNNSRAATNMQSNELDATAATQFANGIRVFLVSTQFSMPSEFYSVHQPSGHWSIITDAESPISFQYQTKNSETTERRRYATAAAIFTCIAQYVQMFSRRIIAGSDRKNVSNRASKIERRITRFITNHT</sequence>
<feature type="coiled-coil region" evidence="1">
    <location>
        <begin position="462"/>
        <end position="568"/>
    </location>
</feature>
<evidence type="ECO:0000313" key="4">
    <source>
        <dbReference type="Proteomes" id="UP000663852"/>
    </source>
</evidence>
<feature type="compositionally biased region" description="Low complexity" evidence="2">
    <location>
        <begin position="665"/>
        <end position="678"/>
    </location>
</feature>
<evidence type="ECO:0000256" key="2">
    <source>
        <dbReference type="SAM" id="MobiDB-lite"/>
    </source>
</evidence>
<dbReference type="Proteomes" id="UP000663852">
    <property type="component" value="Unassembled WGS sequence"/>
</dbReference>
<evidence type="ECO:0000256" key="1">
    <source>
        <dbReference type="SAM" id="Coils"/>
    </source>
</evidence>
<dbReference type="AlphaFoldDB" id="A0A815TJ20"/>
<reference evidence="3" key="1">
    <citation type="submission" date="2021-02" db="EMBL/GenBank/DDBJ databases">
        <authorList>
            <person name="Nowell W R."/>
        </authorList>
    </citation>
    <scope>NUCLEOTIDE SEQUENCE</scope>
</reference>
<organism evidence="3 4">
    <name type="scientific">Adineta ricciae</name>
    <name type="common">Rotifer</name>
    <dbReference type="NCBI Taxonomy" id="249248"/>
    <lineage>
        <taxon>Eukaryota</taxon>
        <taxon>Metazoa</taxon>
        <taxon>Spiralia</taxon>
        <taxon>Gnathifera</taxon>
        <taxon>Rotifera</taxon>
        <taxon>Eurotatoria</taxon>
        <taxon>Bdelloidea</taxon>
        <taxon>Adinetida</taxon>
        <taxon>Adinetidae</taxon>
        <taxon>Adineta</taxon>
    </lineage>
</organism>
<comment type="caution">
    <text evidence="3">The sequence shown here is derived from an EMBL/GenBank/DDBJ whole genome shotgun (WGS) entry which is preliminary data.</text>
</comment>
<keyword evidence="1" id="KW-0175">Coiled coil</keyword>
<name>A0A815TJ20_ADIRI</name>
<feature type="compositionally biased region" description="Polar residues" evidence="2">
    <location>
        <begin position="688"/>
        <end position="701"/>
    </location>
</feature>
<gene>
    <name evidence="3" type="ORF">EDS130_LOCUS42979</name>
</gene>